<dbReference type="SUPFAM" id="SSF49265">
    <property type="entry name" value="Fibronectin type III"/>
    <property type="match status" value="2"/>
</dbReference>
<evidence type="ECO:0000256" key="6">
    <source>
        <dbReference type="SAM" id="SignalP"/>
    </source>
</evidence>
<dbReference type="GeneTree" id="ENSGT00940000160050"/>
<evidence type="ECO:0000256" key="3">
    <source>
        <dbReference type="ARBA" id="ARBA00022737"/>
    </source>
</evidence>
<keyword evidence="3" id="KW-0677">Repeat</keyword>
<evidence type="ECO:0000313" key="9">
    <source>
        <dbReference type="Proteomes" id="UP000694580"/>
    </source>
</evidence>
<protein>
    <recommendedName>
        <fullName evidence="7">Fibronectin type-III domain-containing protein</fullName>
    </recommendedName>
</protein>
<comment type="similarity">
    <text evidence="1">Belongs to the type I cytokine receptor family. Type 3 subfamily.</text>
</comment>
<evidence type="ECO:0000256" key="1">
    <source>
        <dbReference type="ARBA" id="ARBA00010890"/>
    </source>
</evidence>
<keyword evidence="5" id="KW-0393">Immunoglobulin domain</keyword>
<dbReference type="Gene3D" id="2.60.40.10">
    <property type="entry name" value="Immunoglobulins"/>
    <property type="match status" value="3"/>
</dbReference>
<dbReference type="SUPFAM" id="SSF48726">
    <property type="entry name" value="Immunoglobulin"/>
    <property type="match status" value="1"/>
</dbReference>
<dbReference type="InterPro" id="IPR003530">
    <property type="entry name" value="Hematopoietin_rcpt_L_F3_CS"/>
</dbReference>
<dbReference type="PROSITE" id="PS01354">
    <property type="entry name" value="HEMATOPO_REC_L_F3"/>
    <property type="match status" value="1"/>
</dbReference>
<reference evidence="8" key="3">
    <citation type="submission" date="2025-09" db="UniProtKB">
        <authorList>
            <consortium name="Ensembl"/>
        </authorList>
    </citation>
    <scope>IDENTIFICATION</scope>
</reference>
<evidence type="ECO:0000313" key="8">
    <source>
        <dbReference type="Ensembl" id="ENSDCDP00010009821.1"/>
    </source>
</evidence>
<dbReference type="Ensembl" id="ENSDCDT00010010312.1">
    <property type="protein sequence ID" value="ENSDCDP00010009821.1"/>
    <property type="gene ID" value="ENSDCDG00010004365.1"/>
</dbReference>
<dbReference type="InterPro" id="IPR036116">
    <property type="entry name" value="FN3_sf"/>
</dbReference>
<dbReference type="SMART" id="SM00060">
    <property type="entry name" value="FN3"/>
    <property type="match status" value="1"/>
</dbReference>
<feature type="signal peptide" evidence="6">
    <location>
        <begin position="1"/>
        <end position="21"/>
    </location>
</feature>
<dbReference type="CDD" id="cd00063">
    <property type="entry name" value="FN3"/>
    <property type="match status" value="1"/>
</dbReference>
<sequence length="281" mass="31145">MSKQCYGIFFGILLTIAGVFGQDTSAQPVRDLYVAVGSEVNIPCFGGEELEWRVNRSALTTGPVLHLRNVSLEDTGVYTCHGLNGDISDQISLHPGYAPSPPVVHCWAPSYPQKAFCSWVQKPDTLLPTQYLVTYRPLQPSDYGYASILFTLQPHILNITAINALGTATGFMQFILEDIVKPDPPVNLTITASSAKRATVEWTPPPSWPDTVHFPLKYTVRYYWDQQQTDHTLGPYELPRITITGLRSGRTYKIQVSAEDLLDQGSRSEWSDPVSLAVPSS</sequence>
<evidence type="ECO:0000256" key="2">
    <source>
        <dbReference type="ARBA" id="ARBA00022729"/>
    </source>
</evidence>
<dbReference type="AlphaFoldDB" id="A0AAY4AR46"/>
<organism evidence="8 9">
    <name type="scientific">Denticeps clupeoides</name>
    <name type="common">denticle herring</name>
    <dbReference type="NCBI Taxonomy" id="299321"/>
    <lineage>
        <taxon>Eukaryota</taxon>
        <taxon>Metazoa</taxon>
        <taxon>Chordata</taxon>
        <taxon>Craniata</taxon>
        <taxon>Vertebrata</taxon>
        <taxon>Euteleostomi</taxon>
        <taxon>Actinopterygii</taxon>
        <taxon>Neopterygii</taxon>
        <taxon>Teleostei</taxon>
        <taxon>Clupei</taxon>
        <taxon>Clupeiformes</taxon>
        <taxon>Denticipitoidei</taxon>
        <taxon>Denticipitidae</taxon>
        <taxon>Denticeps</taxon>
    </lineage>
</organism>
<evidence type="ECO:0000259" key="7">
    <source>
        <dbReference type="PROSITE" id="PS50853"/>
    </source>
</evidence>
<dbReference type="InterPro" id="IPR013783">
    <property type="entry name" value="Ig-like_fold"/>
</dbReference>
<dbReference type="PANTHER" id="PTHR48483:SF2">
    <property type="entry name" value="INTERLEUKIN-27 SUBUNIT BETA"/>
    <property type="match status" value="1"/>
</dbReference>
<dbReference type="Proteomes" id="UP000694580">
    <property type="component" value="Chromosome 4"/>
</dbReference>
<dbReference type="GO" id="GO:0004896">
    <property type="term" value="F:cytokine receptor activity"/>
    <property type="evidence" value="ECO:0007669"/>
    <property type="project" value="InterPro"/>
</dbReference>
<evidence type="ECO:0000256" key="4">
    <source>
        <dbReference type="ARBA" id="ARBA00023180"/>
    </source>
</evidence>
<proteinExistence type="inferred from homology"/>
<keyword evidence="4" id="KW-0325">Glycoprotein</keyword>
<keyword evidence="9" id="KW-1185">Reference proteome</keyword>
<dbReference type="InterPro" id="IPR053073">
    <property type="entry name" value="IL11/IL27_subunit_beta"/>
</dbReference>
<dbReference type="SMART" id="SM00409">
    <property type="entry name" value="IG"/>
    <property type="match status" value="2"/>
</dbReference>
<reference evidence="8" key="2">
    <citation type="submission" date="2025-08" db="UniProtKB">
        <authorList>
            <consortium name="Ensembl"/>
        </authorList>
    </citation>
    <scope>IDENTIFICATION</scope>
</reference>
<accession>A0AAY4AR46</accession>
<dbReference type="InterPro" id="IPR036179">
    <property type="entry name" value="Ig-like_dom_sf"/>
</dbReference>
<dbReference type="InterPro" id="IPR003961">
    <property type="entry name" value="FN3_dom"/>
</dbReference>
<dbReference type="PROSITE" id="PS50853">
    <property type="entry name" value="FN3"/>
    <property type="match status" value="1"/>
</dbReference>
<feature type="chain" id="PRO_5044318337" description="Fibronectin type-III domain-containing protein" evidence="6">
    <location>
        <begin position="22"/>
        <end position="281"/>
    </location>
</feature>
<feature type="domain" description="Fibronectin type-III" evidence="7">
    <location>
        <begin position="184"/>
        <end position="281"/>
    </location>
</feature>
<dbReference type="Pfam" id="PF00041">
    <property type="entry name" value="fn3"/>
    <property type="match status" value="1"/>
</dbReference>
<name>A0AAY4AR46_9TELE</name>
<evidence type="ECO:0000256" key="5">
    <source>
        <dbReference type="ARBA" id="ARBA00023319"/>
    </source>
</evidence>
<dbReference type="PANTHER" id="PTHR48483">
    <property type="entry name" value="INTERLEUKIN-27 SUBUNIT BETA"/>
    <property type="match status" value="1"/>
</dbReference>
<reference evidence="8 9" key="1">
    <citation type="submission" date="2020-06" db="EMBL/GenBank/DDBJ databases">
        <authorList>
            <consortium name="Wellcome Sanger Institute Data Sharing"/>
        </authorList>
    </citation>
    <scope>NUCLEOTIDE SEQUENCE [LARGE SCALE GENOMIC DNA]</scope>
</reference>
<keyword evidence="2 6" id="KW-0732">Signal</keyword>
<gene>
    <name evidence="8" type="primary">EBI3</name>
</gene>
<dbReference type="InterPro" id="IPR003599">
    <property type="entry name" value="Ig_sub"/>
</dbReference>
<dbReference type="GO" id="GO:0016020">
    <property type="term" value="C:membrane"/>
    <property type="evidence" value="ECO:0007669"/>
    <property type="project" value="InterPro"/>
</dbReference>